<dbReference type="EMBL" id="CP038802">
    <property type="protein sequence ID" value="UTY27598.1"/>
    <property type="molecule type" value="Genomic_DNA"/>
</dbReference>
<proteinExistence type="predicted"/>
<dbReference type="SUPFAM" id="SSF101386">
    <property type="entry name" value="all-alpha NTP pyrophosphatases"/>
    <property type="match status" value="1"/>
</dbReference>
<accession>A0ABY5HTN0</accession>
<protein>
    <recommendedName>
        <fullName evidence="3">NTP pyrophosphohydrolase MazG putative catalytic core domain-containing protein</fullName>
    </recommendedName>
</protein>
<name>A0ABY5HTN0_9SPIR</name>
<dbReference type="CDD" id="cd11542">
    <property type="entry name" value="NTP-PPase_u5"/>
    <property type="match status" value="1"/>
</dbReference>
<evidence type="ECO:0008006" key="3">
    <source>
        <dbReference type="Google" id="ProtNLM"/>
    </source>
</evidence>
<evidence type="ECO:0000313" key="1">
    <source>
        <dbReference type="EMBL" id="UTY27598.1"/>
    </source>
</evidence>
<evidence type="ECO:0000313" key="2">
    <source>
        <dbReference type="Proteomes" id="UP001059401"/>
    </source>
</evidence>
<gene>
    <name evidence="1" type="ORF">E4N76_00335</name>
</gene>
<reference evidence="1" key="1">
    <citation type="submission" date="2019-04" db="EMBL/GenBank/DDBJ databases">
        <title>Whole genome sequencing of oral phylogroup 2 treponemes.</title>
        <authorList>
            <person name="Chan Y."/>
            <person name="Zeng H.H."/>
            <person name="Yu X.L."/>
            <person name="Leung W.K."/>
            <person name="Watt R.M."/>
        </authorList>
    </citation>
    <scope>NUCLEOTIDE SEQUENCE</scope>
    <source>
        <strain evidence="1">OMZ 847</strain>
    </source>
</reference>
<dbReference type="Gene3D" id="1.10.287.1080">
    <property type="entry name" value="MazG-like"/>
    <property type="match status" value="1"/>
</dbReference>
<dbReference type="Proteomes" id="UP001059401">
    <property type="component" value="Chromosome"/>
</dbReference>
<dbReference type="RefSeq" id="WP_255805594.1">
    <property type="nucleotide sequence ID" value="NZ_CP038802.1"/>
</dbReference>
<sequence>MTIKELVQNAYKNAKEKGFYDNWNNQNIGCLLMQVVGEVSEAMEAHRQGKYISFVSLPPDFILPKMDEIKDTFEVEIADAFIRLASLCGYLNIDIEKFINAKMEYNKLREPLHGKKY</sequence>
<organism evidence="1 2">
    <name type="scientific">Treponema putidum</name>
    <dbReference type="NCBI Taxonomy" id="221027"/>
    <lineage>
        <taxon>Bacteria</taxon>
        <taxon>Pseudomonadati</taxon>
        <taxon>Spirochaetota</taxon>
        <taxon>Spirochaetia</taxon>
        <taxon>Spirochaetales</taxon>
        <taxon>Treponemataceae</taxon>
        <taxon>Treponema</taxon>
    </lineage>
</organism>
<keyword evidence="2" id="KW-1185">Reference proteome</keyword>